<accession>A0ABZ2BLM4</accession>
<dbReference type="Proteomes" id="UP001318682">
    <property type="component" value="Chromosome"/>
</dbReference>
<reference evidence="2" key="2">
    <citation type="submission" date="2024-01" db="EMBL/GenBank/DDBJ databases">
        <title>Roseobacter fucihabitans sp. nov., isolated from the brown alga Fucus spiralis.</title>
        <authorList>
            <person name="Hahnke S."/>
            <person name="Berger M."/>
            <person name="Schlingloff A."/>
            <person name="Athale I."/>
            <person name="Neumann-Schaal M."/>
            <person name="Adenaya A."/>
            <person name="Poehlein A."/>
            <person name="Daniel R."/>
            <person name="Pertersen J."/>
            <person name="Brinkhoff T."/>
        </authorList>
    </citation>
    <scope>NUCLEOTIDE SEQUENCE [LARGE SCALE GENOMIC DNA]</scope>
    <source>
        <strain evidence="2">B14</strain>
    </source>
</reference>
<evidence type="ECO:0000313" key="1">
    <source>
        <dbReference type="EMBL" id="WVX47039.1"/>
    </source>
</evidence>
<organism evidence="1 2">
    <name type="scientific">Roseobacter fucihabitans</name>
    <dbReference type="NCBI Taxonomy" id="1537242"/>
    <lineage>
        <taxon>Bacteria</taxon>
        <taxon>Pseudomonadati</taxon>
        <taxon>Pseudomonadota</taxon>
        <taxon>Alphaproteobacteria</taxon>
        <taxon>Rhodobacterales</taxon>
        <taxon>Roseobacteraceae</taxon>
        <taxon>Roseobacter</taxon>
    </lineage>
</organism>
<reference evidence="1 2" key="1">
    <citation type="submission" date="2015-07" db="EMBL/GenBank/DDBJ databases">
        <authorList>
            <person name="Voget S."/>
            <person name="Dogs M."/>
            <person name="Brinkhoff T.H."/>
            <person name="Daniel R."/>
        </authorList>
    </citation>
    <scope>NUCLEOTIDE SEQUENCE [LARGE SCALE GENOMIC DNA]</scope>
    <source>
        <strain evidence="1 2">B14</strain>
    </source>
</reference>
<dbReference type="EMBL" id="CP143423">
    <property type="protein sequence ID" value="WVX47039.1"/>
    <property type="molecule type" value="Genomic_DNA"/>
</dbReference>
<evidence type="ECO:0000313" key="2">
    <source>
        <dbReference type="Proteomes" id="UP001318682"/>
    </source>
</evidence>
<name>A0ABZ2BLM4_9RHOB</name>
<gene>
    <name evidence="1" type="ORF">ROLI_001030</name>
</gene>
<keyword evidence="2" id="KW-1185">Reference proteome</keyword>
<protein>
    <submittedName>
        <fullName evidence="1">Uncharacterized protein</fullName>
    </submittedName>
</protein>
<sequence length="56" mass="6104">MLIFDALCGQIVDRFGGSNLVLSMRNGIAFRPETPKSGIAVLGPLIYTLLKQVGRR</sequence>
<proteinExistence type="predicted"/>